<organism evidence="10 11">
    <name type="scientific">Priestia taiwanensis</name>
    <dbReference type="NCBI Taxonomy" id="1347902"/>
    <lineage>
        <taxon>Bacteria</taxon>
        <taxon>Bacillati</taxon>
        <taxon>Bacillota</taxon>
        <taxon>Bacilli</taxon>
        <taxon>Bacillales</taxon>
        <taxon>Bacillaceae</taxon>
        <taxon>Priestia</taxon>
    </lineage>
</organism>
<dbReference type="PANTHER" id="PTHR38438">
    <property type="entry name" value="RIBOFLAVIN TRANSPORTER RIBU"/>
    <property type="match status" value="1"/>
</dbReference>
<protein>
    <recommendedName>
        <fullName evidence="8">Riboflavin transporter</fullName>
    </recommendedName>
</protein>
<dbReference type="PIRSF" id="PIRSF037778">
    <property type="entry name" value="UCP037778_transp_RibU"/>
    <property type="match status" value="1"/>
</dbReference>
<comment type="caution">
    <text evidence="10">The sequence shown here is derived from an EMBL/GenBank/DDBJ whole genome shotgun (WGS) entry which is preliminary data.</text>
</comment>
<sequence length="192" mass="20990">MGKNSKVQKMVIIAVLSSIAYLLMMLNFPLPGLPPFLKIDFSEVPALIAAVIFGPLAGIGVEAIKNIIYVGLQGNYTVVPVGEIANFVAGCLYILPASYLFRKYHTIKGLTIGLVIGTILMTGIMSVLNYYVIFPAYTYFLNMPAMSSEAVKDVVVVGIMPFNAIKGIIIAIVLVLLFQRLKPWLQMKMKNA</sequence>
<reference evidence="10" key="2">
    <citation type="submission" date="2020-09" db="EMBL/GenBank/DDBJ databases">
        <authorList>
            <person name="Sun Q."/>
            <person name="Zhou Y."/>
        </authorList>
    </citation>
    <scope>NUCLEOTIDE SEQUENCE</scope>
    <source>
        <strain evidence="10">CGMCC 1.12698</strain>
    </source>
</reference>
<dbReference type="Pfam" id="PF12822">
    <property type="entry name" value="ECF_trnsprt"/>
    <property type="match status" value="1"/>
</dbReference>
<evidence type="ECO:0000256" key="1">
    <source>
        <dbReference type="ARBA" id="ARBA00004651"/>
    </source>
</evidence>
<evidence type="ECO:0000256" key="2">
    <source>
        <dbReference type="ARBA" id="ARBA00005540"/>
    </source>
</evidence>
<evidence type="ECO:0000256" key="4">
    <source>
        <dbReference type="ARBA" id="ARBA00022475"/>
    </source>
</evidence>
<dbReference type="AlphaFoldDB" id="A0A917AJM2"/>
<comment type="subcellular location">
    <subcellularLocation>
        <location evidence="1">Cell membrane</location>
        <topology evidence="1">Multi-pass membrane protein</topology>
    </subcellularLocation>
</comment>
<gene>
    <name evidence="10" type="primary">ypaA</name>
    <name evidence="10" type="ORF">GCM10007140_02420</name>
</gene>
<evidence type="ECO:0000256" key="5">
    <source>
        <dbReference type="ARBA" id="ARBA00022692"/>
    </source>
</evidence>
<dbReference type="GO" id="GO:0032217">
    <property type="term" value="F:riboflavin transmembrane transporter activity"/>
    <property type="evidence" value="ECO:0007669"/>
    <property type="project" value="UniProtKB-UniRule"/>
</dbReference>
<keyword evidence="5 9" id="KW-0812">Transmembrane</keyword>
<feature type="transmembrane region" description="Helical" evidence="9">
    <location>
        <begin position="12"/>
        <end position="32"/>
    </location>
</feature>
<feature type="transmembrane region" description="Helical" evidence="9">
    <location>
        <begin position="44"/>
        <end position="64"/>
    </location>
</feature>
<evidence type="ECO:0000313" key="10">
    <source>
        <dbReference type="EMBL" id="GGE55564.1"/>
    </source>
</evidence>
<dbReference type="GO" id="GO:0005886">
    <property type="term" value="C:plasma membrane"/>
    <property type="evidence" value="ECO:0007669"/>
    <property type="project" value="UniProtKB-SubCell"/>
</dbReference>
<keyword evidence="4 8" id="KW-1003">Cell membrane</keyword>
<feature type="transmembrane region" description="Helical" evidence="9">
    <location>
        <begin position="154"/>
        <end position="178"/>
    </location>
</feature>
<comment type="function">
    <text evidence="8">Probably a riboflavin-binding protein that interacts with the energy-coupling factor (ECF) ABC-transporter complex.</text>
</comment>
<evidence type="ECO:0000256" key="6">
    <source>
        <dbReference type="ARBA" id="ARBA00022989"/>
    </source>
</evidence>
<keyword evidence="6 9" id="KW-1133">Transmembrane helix</keyword>
<proteinExistence type="inferred from homology"/>
<dbReference type="PANTHER" id="PTHR38438:SF1">
    <property type="entry name" value="RIBOFLAVIN TRANSPORTER RIBU"/>
    <property type="match status" value="1"/>
</dbReference>
<keyword evidence="3 8" id="KW-0813">Transport</keyword>
<feature type="transmembrane region" description="Helical" evidence="9">
    <location>
        <begin position="113"/>
        <end position="134"/>
    </location>
</feature>
<comment type="similarity">
    <text evidence="2 8">Belongs to the prokaryotic riboflavin transporter (P-RFT) (TC 2.A.87) family.</text>
</comment>
<evidence type="ECO:0000313" key="11">
    <source>
        <dbReference type="Proteomes" id="UP000605259"/>
    </source>
</evidence>
<dbReference type="InterPro" id="IPR025720">
    <property type="entry name" value="RibU"/>
</dbReference>
<reference evidence="10" key="1">
    <citation type="journal article" date="2014" name="Int. J. Syst. Evol. Microbiol.">
        <title>Complete genome sequence of Corynebacterium casei LMG S-19264T (=DSM 44701T), isolated from a smear-ripened cheese.</title>
        <authorList>
            <consortium name="US DOE Joint Genome Institute (JGI-PGF)"/>
            <person name="Walter F."/>
            <person name="Albersmeier A."/>
            <person name="Kalinowski J."/>
            <person name="Ruckert C."/>
        </authorList>
    </citation>
    <scope>NUCLEOTIDE SEQUENCE</scope>
    <source>
        <strain evidence="10">CGMCC 1.12698</strain>
    </source>
</reference>
<evidence type="ECO:0000256" key="7">
    <source>
        <dbReference type="ARBA" id="ARBA00023136"/>
    </source>
</evidence>
<dbReference type="Gene3D" id="1.10.1760.20">
    <property type="match status" value="1"/>
</dbReference>
<name>A0A917AJM2_9BACI</name>
<evidence type="ECO:0000256" key="8">
    <source>
        <dbReference type="PIRNR" id="PIRNR037778"/>
    </source>
</evidence>
<dbReference type="Proteomes" id="UP000605259">
    <property type="component" value="Unassembled WGS sequence"/>
</dbReference>
<evidence type="ECO:0000256" key="3">
    <source>
        <dbReference type="ARBA" id="ARBA00022448"/>
    </source>
</evidence>
<keyword evidence="7 8" id="KW-0472">Membrane</keyword>
<accession>A0A917AJM2</accession>
<dbReference type="EMBL" id="BMFK01000001">
    <property type="protein sequence ID" value="GGE55564.1"/>
    <property type="molecule type" value="Genomic_DNA"/>
</dbReference>
<dbReference type="RefSeq" id="WP_188386636.1">
    <property type="nucleotide sequence ID" value="NZ_BMFK01000001.1"/>
</dbReference>
<keyword evidence="11" id="KW-1185">Reference proteome</keyword>
<feature type="transmembrane region" description="Helical" evidence="9">
    <location>
        <begin position="84"/>
        <end position="101"/>
    </location>
</feature>
<dbReference type="InterPro" id="IPR024529">
    <property type="entry name" value="ECF_trnsprt_substrate-spec"/>
</dbReference>
<evidence type="ECO:0000256" key="9">
    <source>
        <dbReference type="SAM" id="Phobius"/>
    </source>
</evidence>